<proteinExistence type="predicted"/>
<evidence type="ECO:0000313" key="2">
    <source>
        <dbReference type="Proteomes" id="UP000076577"/>
    </source>
</evidence>
<dbReference type="OrthoDB" id="7564032at2"/>
<organism evidence="1 2">
    <name type="scientific">Pseudovibrio axinellae</name>
    <dbReference type="NCBI Taxonomy" id="989403"/>
    <lineage>
        <taxon>Bacteria</taxon>
        <taxon>Pseudomonadati</taxon>
        <taxon>Pseudomonadota</taxon>
        <taxon>Alphaproteobacteria</taxon>
        <taxon>Hyphomicrobiales</taxon>
        <taxon>Stappiaceae</taxon>
        <taxon>Pseudovibrio</taxon>
    </lineage>
</organism>
<dbReference type="Proteomes" id="UP000076577">
    <property type="component" value="Unassembled WGS sequence"/>
</dbReference>
<reference evidence="1 2" key="1">
    <citation type="journal article" date="2016" name="Front. Microbiol.">
        <title>Comparative Genomic Analysis Reveals a Diverse Repertoire of Genes Involved in Prokaryote-Eukaryote Interactions within the Pseudovibrio Genus.</title>
        <authorList>
            <person name="Romano S."/>
            <person name="Fernandez-Guerra A."/>
            <person name="Reen F.J."/>
            <person name="Glockner F.O."/>
            <person name="Crowley S.P."/>
            <person name="O'Sullivan O."/>
            <person name="Cotter P.D."/>
            <person name="Adams C."/>
            <person name="Dobson A.D."/>
            <person name="O'Gara F."/>
        </authorList>
    </citation>
    <scope>NUCLEOTIDE SEQUENCE [LARGE SCALE GENOMIC DNA]</scope>
    <source>
        <strain evidence="1 2">Ad2</strain>
    </source>
</reference>
<comment type="caution">
    <text evidence="1">The sequence shown here is derived from an EMBL/GenBank/DDBJ whole genome shotgun (WGS) entry which is preliminary data.</text>
</comment>
<accession>A0A166AHU9</accession>
<dbReference type="RefSeq" id="WP_068001469.1">
    <property type="nucleotide sequence ID" value="NZ_FOFM01000005.1"/>
</dbReference>
<protein>
    <recommendedName>
        <fullName evidence="3">Prophage minor tail protein Z (GPZ)</fullName>
    </recommendedName>
</protein>
<dbReference type="PATRIC" id="fig|989403.3.peg.440"/>
<name>A0A166AHU9_9HYPH</name>
<evidence type="ECO:0008006" key="3">
    <source>
        <dbReference type="Google" id="ProtNLM"/>
    </source>
</evidence>
<dbReference type="STRING" id="989403.SAMN05421798_10520"/>
<dbReference type="EMBL" id="LMCB01000004">
    <property type="protein sequence ID" value="KZL21132.1"/>
    <property type="molecule type" value="Genomic_DNA"/>
</dbReference>
<sequence length="208" mass="24000">MFQYTVNFSEVAKGLTKAEQRQVPYAISLALNATAQDIKTNTEKTLSRRLDRPTPFTKRGLALKRASKRNLSAVVFFKDRQADYLELQEKGGTRKPKRKVLAVPFSQRLNKYGNLPRRSIDRLLKRPDVFQGEINGVEGIWQRPKRGKRRDSSRGTKGRTGLKLLVAYEKSADYQPRLRFEEGARKTADARMKRNFRRAMQKALKTAR</sequence>
<keyword evidence="2" id="KW-1185">Reference proteome</keyword>
<dbReference type="AlphaFoldDB" id="A0A166AHU9"/>
<evidence type="ECO:0000313" key="1">
    <source>
        <dbReference type="EMBL" id="KZL21132.1"/>
    </source>
</evidence>
<gene>
    <name evidence="1" type="ORF">PsAD2_00416</name>
</gene>